<dbReference type="InterPro" id="IPR002110">
    <property type="entry name" value="Ankyrin_rpt"/>
</dbReference>
<dbReference type="SMART" id="SM00248">
    <property type="entry name" value="ANK"/>
    <property type="match status" value="2"/>
</dbReference>
<dbReference type="Pfam" id="PF12796">
    <property type="entry name" value="Ank_2"/>
    <property type="match status" value="1"/>
</dbReference>
<proteinExistence type="predicted"/>
<reference evidence="7" key="1">
    <citation type="submission" date="2019-03" db="EMBL/GenBank/DDBJ databases">
        <authorList>
            <person name="Mank J."/>
            <person name="Almeida P."/>
        </authorList>
    </citation>
    <scope>NUCLEOTIDE SEQUENCE</scope>
    <source>
        <strain evidence="7">78183</strain>
    </source>
</reference>
<evidence type="ECO:0000256" key="6">
    <source>
        <dbReference type="PROSITE-ProRule" id="PRU00023"/>
    </source>
</evidence>
<dbReference type="InterPro" id="IPR045319">
    <property type="entry name" value="KAT/AKT"/>
</dbReference>
<dbReference type="SUPFAM" id="SSF48403">
    <property type="entry name" value="Ankyrin repeat"/>
    <property type="match status" value="1"/>
</dbReference>
<keyword evidence="3" id="KW-0406">Ion transport</keyword>
<keyword evidence="6" id="KW-0040">ANK repeat</keyword>
<evidence type="ECO:0000256" key="3">
    <source>
        <dbReference type="ARBA" id="ARBA00022882"/>
    </source>
</evidence>
<dbReference type="PROSITE" id="PS50088">
    <property type="entry name" value="ANK_REPEAT"/>
    <property type="match status" value="1"/>
</dbReference>
<feature type="repeat" description="ANK" evidence="6">
    <location>
        <begin position="66"/>
        <end position="98"/>
    </location>
</feature>
<dbReference type="PANTHER" id="PTHR45743">
    <property type="entry name" value="POTASSIUM CHANNEL AKT1"/>
    <property type="match status" value="1"/>
</dbReference>
<dbReference type="Gene3D" id="1.25.40.20">
    <property type="entry name" value="Ankyrin repeat-containing domain"/>
    <property type="match status" value="1"/>
</dbReference>
<dbReference type="PROSITE" id="PS50297">
    <property type="entry name" value="ANK_REP_REGION"/>
    <property type="match status" value="1"/>
</dbReference>
<keyword evidence="3" id="KW-0851">Voltage-gated channel</keyword>
<keyword evidence="4" id="KW-0630">Potassium</keyword>
<keyword evidence="2" id="KW-0631">Potassium channel</keyword>
<evidence type="ECO:0000256" key="5">
    <source>
        <dbReference type="ARBA" id="ARBA00023303"/>
    </source>
</evidence>
<evidence type="ECO:0000256" key="1">
    <source>
        <dbReference type="ARBA" id="ARBA00022538"/>
    </source>
</evidence>
<sequence>MNNLLQHLKELNDPEMEGILQHTEHMLTQGRMDLPLTLCLAAMRGDDLLLHQLLKRGSDPNESDENGRTALHIAASNGNEHCVVLLLEYGVDPNIKGQCCPMGSVTGES</sequence>
<dbReference type="PANTHER" id="PTHR45743:SF25">
    <property type="entry name" value="POTASSIUM CHANNEL"/>
    <property type="match status" value="1"/>
</dbReference>
<keyword evidence="3" id="KW-0813">Transport</keyword>
<protein>
    <submittedName>
        <fullName evidence="7">Uncharacterized protein</fullName>
    </submittedName>
</protein>
<dbReference type="GO" id="GO:0034702">
    <property type="term" value="C:monoatomic ion channel complex"/>
    <property type="evidence" value="ECO:0007669"/>
    <property type="project" value="UniProtKB-KW"/>
</dbReference>
<keyword evidence="1" id="KW-0633">Potassium transport</keyword>
<gene>
    <name evidence="7" type="ORF">SVIM_LOCUS17653</name>
</gene>
<evidence type="ECO:0000256" key="2">
    <source>
        <dbReference type="ARBA" id="ARBA00022826"/>
    </source>
</evidence>
<keyword evidence="5" id="KW-0407">Ion channel</keyword>
<dbReference type="InterPro" id="IPR036770">
    <property type="entry name" value="Ankyrin_rpt-contain_sf"/>
</dbReference>
<dbReference type="EMBL" id="CAADRP010000025">
    <property type="protein sequence ID" value="VFU21875.1"/>
    <property type="molecule type" value="Genomic_DNA"/>
</dbReference>
<evidence type="ECO:0000256" key="4">
    <source>
        <dbReference type="ARBA" id="ARBA00022958"/>
    </source>
</evidence>
<accession>A0A6N2K1B8</accession>
<evidence type="ECO:0000313" key="7">
    <source>
        <dbReference type="EMBL" id="VFU21875.1"/>
    </source>
</evidence>
<dbReference type="GO" id="GO:0005249">
    <property type="term" value="F:voltage-gated potassium channel activity"/>
    <property type="evidence" value="ECO:0007669"/>
    <property type="project" value="InterPro"/>
</dbReference>
<organism evidence="7">
    <name type="scientific">Salix viminalis</name>
    <name type="common">Common osier</name>
    <name type="synonym">Basket willow</name>
    <dbReference type="NCBI Taxonomy" id="40686"/>
    <lineage>
        <taxon>Eukaryota</taxon>
        <taxon>Viridiplantae</taxon>
        <taxon>Streptophyta</taxon>
        <taxon>Embryophyta</taxon>
        <taxon>Tracheophyta</taxon>
        <taxon>Spermatophyta</taxon>
        <taxon>Magnoliopsida</taxon>
        <taxon>eudicotyledons</taxon>
        <taxon>Gunneridae</taxon>
        <taxon>Pentapetalae</taxon>
        <taxon>rosids</taxon>
        <taxon>fabids</taxon>
        <taxon>Malpighiales</taxon>
        <taxon>Salicaceae</taxon>
        <taxon>Saliceae</taxon>
        <taxon>Salix</taxon>
    </lineage>
</organism>
<dbReference type="AlphaFoldDB" id="A0A6N2K1B8"/>
<name>A0A6N2K1B8_SALVM</name>